<gene>
    <name evidence="1" type="ORF">HMPREF9441_02250</name>
</gene>
<evidence type="ECO:0000313" key="1">
    <source>
        <dbReference type="EMBL" id="EHG99818.1"/>
    </source>
</evidence>
<dbReference type="Proteomes" id="UP000003598">
    <property type="component" value="Unassembled WGS sequence"/>
</dbReference>
<keyword evidence="2" id="KW-1185">Reference proteome</keyword>
<dbReference type="AlphaFoldDB" id="G5SSA0"/>
<name>G5SSA0_9BACT</name>
<dbReference type="PATRIC" id="fig|762968.3.peg.2005"/>
<proteinExistence type="predicted"/>
<dbReference type="HOGENOM" id="CLU_2118727_0_0_10"/>
<organism evidence="1 2">
    <name type="scientific">Paraprevotella clara YIT 11840</name>
    <dbReference type="NCBI Taxonomy" id="762968"/>
    <lineage>
        <taxon>Bacteria</taxon>
        <taxon>Pseudomonadati</taxon>
        <taxon>Bacteroidota</taxon>
        <taxon>Bacteroidia</taxon>
        <taxon>Bacteroidales</taxon>
        <taxon>Prevotellaceae</taxon>
        <taxon>Paraprevotella</taxon>
    </lineage>
</organism>
<accession>G5SSA0</accession>
<sequence>MIMKDVELKSLLATIEDALVNEFDHRKRSSSICMSGETCDLEVSYDALTGKVEAMIYGDDVRKSYPNVQKLIEDSISTEKIDNEVYLEEMRDDEEYEAVMDNRMALDRAYGYGYGIYW</sequence>
<reference evidence="1 2" key="1">
    <citation type="submission" date="2011-03" db="EMBL/GenBank/DDBJ databases">
        <authorList>
            <person name="Weinstock G."/>
            <person name="Sodergren E."/>
            <person name="Clifton S."/>
            <person name="Fulton L."/>
            <person name="Fulton B."/>
            <person name="Courtney L."/>
            <person name="Fronick C."/>
            <person name="Harrison M."/>
            <person name="Strong C."/>
            <person name="Farmer C."/>
            <person name="Delahaunty K."/>
            <person name="Markovic C."/>
            <person name="Hall O."/>
            <person name="Minx P."/>
            <person name="Tomlinson C."/>
            <person name="Mitreva M."/>
            <person name="Hou S."/>
            <person name="Chen J."/>
            <person name="Wollam A."/>
            <person name="Pepin K.H."/>
            <person name="Johnson M."/>
            <person name="Bhonagiri V."/>
            <person name="Zhang X."/>
            <person name="Suruliraj S."/>
            <person name="Warren W."/>
            <person name="Chinwalla A."/>
            <person name="Mardis E.R."/>
            <person name="Wilson R.K."/>
        </authorList>
    </citation>
    <scope>NUCLEOTIDE SEQUENCE [LARGE SCALE GENOMIC DNA]</scope>
    <source>
        <strain evidence="1 2">YIT 11840</strain>
    </source>
</reference>
<evidence type="ECO:0000313" key="2">
    <source>
        <dbReference type="Proteomes" id="UP000003598"/>
    </source>
</evidence>
<protein>
    <submittedName>
        <fullName evidence="1">Uncharacterized protein</fullName>
    </submittedName>
</protein>
<comment type="caution">
    <text evidence="1">The sequence shown here is derived from an EMBL/GenBank/DDBJ whole genome shotgun (WGS) entry which is preliminary data.</text>
</comment>
<dbReference type="OrthoDB" id="9884918at2"/>
<dbReference type="EMBL" id="AFFY01000032">
    <property type="protein sequence ID" value="EHG99818.1"/>
    <property type="molecule type" value="Genomic_DNA"/>
</dbReference>
<dbReference type="STRING" id="762968.HMPREF9441_02250"/>